<evidence type="ECO:0000313" key="12">
    <source>
        <dbReference type="EMBL" id="SHF72393.1"/>
    </source>
</evidence>
<organism evidence="12 13">
    <name type="scientific">Marisediminitalea aggregata</name>
    <dbReference type="NCBI Taxonomy" id="634436"/>
    <lineage>
        <taxon>Bacteria</taxon>
        <taxon>Pseudomonadati</taxon>
        <taxon>Pseudomonadota</taxon>
        <taxon>Gammaproteobacteria</taxon>
        <taxon>Alteromonadales</taxon>
        <taxon>Alteromonadaceae</taxon>
        <taxon>Marisediminitalea</taxon>
    </lineage>
</organism>
<evidence type="ECO:0000256" key="10">
    <source>
        <dbReference type="ARBA" id="ARBA00048873"/>
    </source>
</evidence>
<dbReference type="EMBL" id="FQWD01000001">
    <property type="protein sequence ID" value="SHF72393.1"/>
    <property type="molecule type" value="Genomic_DNA"/>
</dbReference>
<dbReference type="RefSeq" id="WP_073316629.1">
    <property type="nucleotide sequence ID" value="NZ_FQWD01000001.1"/>
</dbReference>
<evidence type="ECO:0000256" key="6">
    <source>
        <dbReference type="ARBA" id="ARBA00038212"/>
    </source>
</evidence>
<dbReference type="Gene3D" id="3.40.50.720">
    <property type="entry name" value="NAD(P)-binding Rossmann-like Domain"/>
    <property type="match status" value="1"/>
</dbReference>
<keyword evidence="4" id="KW-0560">Oxidoreductase</keyword>
<comment type="similarity">
    <text evidence="6">Belongs to the short-chain dehydrogenases/reductases (SDR) family. FolM subfamily.</text>
</comment>
<comment type="function">
    <text evidence="5">Catalyzes the reduction of dihydromonapterin to tetrahydromonapterin. Also has lower activity with dihydrofolate.</text>
</comment>
<evidence type="ECO:0000256" key="9">
    <source>
        <dbReference type="ARBA" id="ARBA00042299"/>
    </source>
</evidence>
<accession>A0A1M5DZI9</accession>
<dbReference type="NCBIfam" id="NF005066">
    <property type="entry name" value="PRK06483.1"/>
    <property type="match status" value="1"/>
</dbReference>
<evidence type="ECO:0000256" key="3">
    <source>
        <dbReference type="ARBA" id="ARBA00022857"/>
    </source>
</evidence>
<dbReference type="InterPro" id="IPR002347">
    <property type="entry name" value="SDR_fam"/>
</dbReference>
<evidence type="ECO:0000256" key="8">
    <source>
        <dbReference type="ARBA" id="ARBA00039631"/>
    </source>
</evidence>
<dbReference type="InterPro" id="IPR036291">
    <property type="entry name" value="NAD(P)-bd_dom_sf"/>
</dbReference>
<evidence type="ECO:0000256" key="4">
    <source>
        <dbReference type="ARBA" id="ARBA00023002"/>
    </source>
</evidence>
<dbReference type="OrthoDB" id="9793499at2"/>
<dbReference type="PANTHER" id="PTHR43639:SF6">
    <property type="entry name" value="DIHYDROMONAPTERIN REDUCTASE"/>
    <property type="match status" value="1"/>
</dbReference>
<dbReference type="GO" id="GO:0006730">
    <property type="term" value="P:one-carbon metabolic process"/>
    <property type="evidence" value="ECO:0007669"/>
    <property type="project" value="UniProtKB-KW"/>
</dbReference>
<protein>
    <recommendedName>
        <fullName evidence="8">Dihydromonapterin reductase</fullName>
        <ecNumber evidence="1">1.5.1.3</ecNumber>
        <ecNumber evidence="7">1.5.1.50</ecNumber>
    </recommendedName>
    <alternativeName>
        <fullName evidence="9">Dihydrofolate reductase</fullName>
    </alternativeName>
</protein>
<dbReference type="Pfam" id="PF13561">
    <property type="entry name" value="adh_short_C2"/>
    <property type="match status" value="1"/>
</dbReference>
<evidence type="ECO:0000256" key="11">
    <source>
        <dbReference type="ARBA" id="ARBA00049376"/>
    </source>
</evidence>
<dbReference type="AlphaFoldDB" id="A0A1M5DZI9"/>
<gene>
    <name evidence="12" type="ORF">SAMN05216361_0192</name>
</gene>
<dbReference type="SUPFAM" id="SSF51735">
    <property type="entry name" value="NAD(P)-binding Rossmann-fold domains"/>
    <property type="match status" value="1"/>
</dbReference>
<evidence type="ECO:0000256" key="5">
    <source>
        <dbReference type="ARBA" id="ARBA00037508"/>
    </source>
</evidence>
<name>A0A1M5DZI9_9ALTE</name>
<dbReference type="InterPro" id="IPR020904">
    <property type="entry name" value="Sc_DH/Rdtase_CS"/>
</dbReference>
<keyword evidence="13" id="KW-1185">Reference proteome</keyword>
<reference evidence="13" key="1">
    <citation type="submission" date="2016-11" db="EMBL/GenBank/DDBJ databases">
        <authorList>
            <person name="Varghese N."/>
            <person name="Submissions S."/>
        </authorList>
    </citation>
    <scope>NUCLEOTIDE SEQUENCE [LARGE SCALE GENOMIC DNA]</scope>
    <source>
        <strain evidence="13">CGMCC 1.8995</strain>
    </source>
</reference>
<dbReference type="PANTHER" id="PTHR43639">
    <property type="entry name" value="OXIDOREDUCTASE, SHORT-CHAIN DEHYDROGENASE/REDUCTASE FAMILY (AFU_ORTHOLOGUE AFUA_5G02870)"/>
    <property type="match status" value="1"/>
</dbReference>
<evidence type="ECO:0000256" key="7">
    <source>
        <dbReference type="ARBA" id="ARBA00039145"/>
    </source>
</evidence>
<dbReference type="EC" id="1.5.1.50" evidence="7"/>
<dbReference type="EC" id="1.5.1.3" evidence="1"/>
<evidence type="ECO:0000313" key="13">
    <source>
        <dbReference type="Proteomes" id="UP000184520"/>
    </source>
</evidence>
<comment type="catalytic activity">
    <reaction evidence="10">
        <text>(6S)-5,6,7,8-tetrahydrofolate + NADP(+) = 7,8-dihydrofolate + NADPH + H(+)</text>
        <dbReference type="Rhea" id="RHEA:15009"/>
        <dbReference type="ChEBI" id="CHEBI:15378"/>
        <dbReference type="ChEBI" id="CHEBI:57451"/>
        <dbReference type="ChEBI" id="CHEBI:57453"/>
        <dbReference type="ChEBI" id="CHEBI:57783"/>
        <dbReference type="ChEBI" id="CHEBI:58349"/>
        <dbReference type="EC" id="1.5.1.3"/>
    </reaction>
</comment>
<keyword evidence="3" id="KW-0521">NADP</keyword>
<proteinExistence type="inferred from homology"/>
<keyword evidence="2" id="KW-0554">One-carbon metabolism</keyword>
<comment type="catalytic activity">
    <reaction evidence="11">
        <text>7,8-dihydromonapterin + NADPH + H(+) = 5,6,7,8-tetrahydromonapterin + NADP(+)</text>
        <dbReference type="Rhea" id="RHEA:34847"/>
        <dbReference type="ChEBI" id="CHEBI:15378"/>
        <dbReference type="ChEBI" id="CHEBI:57783"/>
        <dbReference type="ChEBI" id="CHEBI:58349"/>
        <dbReference type="ChEBI" id="CHEBI:71175"/>
        <dbReference type="ChEBI" id="CHEBI:71177"/>
        <dbReference type="EC" id="1.5.1.50"/>
    </reaction>
</comment>
<dbReference type="GO" id="GO:0004146">
    <property type="term" value="F:dihydrofolate reductase activity"/>
    <property type="evidence" value="ECO:0007669"/>
    <property type="project" value="UniProtKB-EC"/>
</dbReference>
<sequence length="235" mass="25654">MSLPILITGGSQRLGLAIAQDLLSRDQPVIITYRRYKPAVDQLKQAGATVLEADFSTQAGISRAIDEIKRICSGLRGIIHNASDWAPETPDRDAGELMQDMMMVHTSAPYQLNLALKDLLIQNNGLTDIIHMTDFVQETGSQNHIAYSASKAALHNLTLSFARVFAPHVKVNSVAPSLVMFNDDDSEEYRAEALTKNLLGIVPGAQEAVKAVNYLLDADYVTGQTLHLNGGRNLK</sequence>
<evidence type="ECO:0000256" key="2">
    <source>
        <dbReference type="ARBA" id="ARBA00022563"/>
    </source>
</evidence>
<evidence type="ECO:0000256" key="1">
    <source>
        <dbReference type="ARBA" id="ARBA00012856"/>
    </source>
</evidence>
<dbReference type="PROSITE" id="PS00061">
    <property type="entry name" value="ADH_SHORT"/>
    <property type="match status" value="1"/>
</dbReference>
<dbReference type="STRING" id="634436.SAMN05216361_0192"/>
<dbReference type="Proteomes" id="UP000184520">
    <property type="component" value="Unassembled WGS sequence"/>
</dbReference>
<dbReference type="PRINTS" id="PR00081">
    <property type="entry name" value="GDHRDH"/>
</dbReference>